<feature type="chain" id="PRO_5045774213" evidence="2">
    <location>
        <begin position="32"/>
        <end position="910"/>
    </location>
</feature>
<evidence type="ECO:0000259" key="3">
    <source>
        <dbReference type="PROSITE" id="PS51272"/>
    </source>
</evidence>
<feature type="domain" description="SLH" evidence="3">
    <location>
        <begin position="30"/>
        <end position="88"/>
    </location>
</feature>
<dbReference type="InterPro" id="IPR014755">
    <property type="entry name" value="Cu-Rt/internalin_Ig-like"/>
</dbReference>
<feature type="signal peptide" evidence="2">
    <location>
        <begin position="1"/>
        <end position="31"/>
    </location>
</feature>
<evidence type="ECO:0000313" key="5">
    <source>
        <dbReference type="Proteomes" id="UP001628668"/>
    </source>
</evidence>
<dbReference type="Pfam" id="PF00395">
    <property type="entry name" value="SLH"/>
    <property type="match status" value="3"/>
</dbReference>
<keyword evidence="5" id="KW-1185">Reference proteome</keyword>
<sequence>MAYKSKSYRKFIATGTTAALVASAIAPAASAADHPFTDVNTNYDEAVSYLYSNDITKGYTETTFGTYMSLSRGNAAVIIANALGLDTENAADAGFEDVNSRVAGAVNALVEAEIMSGYNDTEFRPDEELSRGAMAKILVNAYGLQDQAVDTPFTDLTSTFGSYIEALYGAGITTGKTETTFGTNQEILRGEFAVLLYKSINWVDVTPEVSSVKSSSSTEFTVNFEEAIEEGVEVEDLMLDVVVVLEDGTEVMPEVTGAKISEDRKSVTVMHANNDLDGLKGSIIVNGVDGAFDYSAPKVSSATAVNGKELVIKFNQAVDKTDAEDLTNYSLTGETFTGTPVVSKDGKTVTLTATDVIDVTNATLEIQPIKTKADAKVLTKKYVTLFTFKDTVAPTVATVEAKGTEAVITFTEALATEGTVSLNGSEISSTVDASKPYYVVNGKTLTVKNLVAEKSYKLDVVGAKDAANNLAGQTTVTFTVEKPVVDSSKPTVSSAVSGNKLTLTFSEEVTPGTVTIGGTPVAANKLVASEDKMTYTVDVQDAGFFTGVTFFTKEVVVKDFTDGTNSMDAAKFNATFTADTSAPNFVSAAIKTLGKDTSSTTVDDVILLTFDDVVKEGILTASDELAIKSIDGIYQSDNTVDLSSSNVSYGYDLNGDKEVKGSELNVVAIKFNAAEKSSYSFGLAGKVVADMYGNKVSDTINFSAVAPEYTTTPGSDAKDVTFTATPKANNVDIVLNFNKNMSDSAVNASNYTLGGKSLPSGTTVKFVDNRSKVVITLPQGSITANGTYALVGTNLKDQSSNTLVNGKVELNVTLKENVVPTATKVTLLDSKTFTVDFTEAVSATTVSGVTVKVNNVALAADKYSVSVVNGDLKVVTTDNLKATDSLTVEFKDTNLVDANGNKVANSSVSK</sequence>
<dbReference type="Gene3D" id="2.60.40.1220">
    <property type="match status" value="2"/>
</dbReference>
<evidence type="ECO:0000256" key="2">
    <source>
        <dbReference type="SAM" id="SignalP"/>
    </source>
</evidence>
<accession>A0ABW8VMQ0</accession>
<dbReference type="InterPro" id="IPR001119">
    <property type="entry name" value="SLH_dom"/>
</dbReference>
<dbReference type="InterPro" id="IPR006311">
    <property type="entry name" value="TAT_signal"/>
</dbReference>
<dbReference type="PROSITE" id="PS51272">
    <property type="entry name" value="SLH"/>
    <property type="match status" value="2"/>
</dbReference>
<dbReference type="PROSITE" id="PS51318">
    <property type="entry name" value="TAT"/>
    <property type="match status" value="1"/>
</dbReference>
<organism evidence="4 5">
    <name type="scientific">Rossellomorea oryzaecorticis</name>
    <dbReference type="NCBI Taxonomy" id="1396505"/>
    <lineage>
        <taxon>Bacteria</taxon>
        <taxon>Bacillati</taxon>
        <taxon>Bacillota</taxon>
        <taxon>Bacilli</taxon>
        <taxon>Bacillales</taxon>
        <taxon>Bacillaceae</taxon>
        <taxon>Rossellomorea</taxon>
    </lineage>
</organism>
<evidence type="ECO:0000256" key="1">
    <source>
        <dbReference type="ARBA" id="ARBA00022729"/>
    </source>
</evidence>
<name>A0ABW8VMQ0_9BACI</name>
<dbReference type="EMBL" id="JBJOSA010000003">
    <property type="protein sequence ID" value="MFL8936296.1"/>
    <property type="molecule type" value="Genomic_DNA"/>
</dbReference>
<protein>
    <submittedName>
        <fullName evidence="4">S-layer homology domain-containing protein</fullName>
    </submittedName>
</protein>
<reference evidence="4 5" key="1">
    <citation type="submission" date="2024-12" db="EMBL/GenBank/DDBJ databases">
        <authorList>
            <person name="Li X."/>
            <person name="Zhang D."/>
        </authorList>
    </citation>
    <scope>NUCLEOTIDE SEQUENCE [LARGE SCALE GENOMIC DNA]</scope>
    <source>
        <strain evidence="4 5">JCM19602</strain>
    </source>
</reference>
<evidence type="ECO:0000313" key="4">
    <source>
        <dbReference type="EMBL" id="MFL8936296.1"/>
    </source>
</evidence>
<feature type="domain" description="SLH" evidence="3">
    <location>
        <begin position="89"/>
        <end position="152"/>
    </location>
</feature>
<dbReference type="RefSeq" id="WP_411159226.1">
    <property type="nucleotide sequence ID" value="NZ_JBJOSA010000003.1"/>
</dbReference>
<proteinExistence type="predicted"/>
<gene>
    <name evidence="4" type="ORF">ACKA06_05785</name>
</gene>
<keyword evidence="1 2" id="KW-0732">Signal</keyword>
<comment type="caution">
    <text evidence="4">The sequence shown here is derived from an EMBL/GenBank/DDBJ whole genome shotgun (WGS) entry which is preliminary data.</text>
</comment>
<dbReference type="Proteomes" id="UP001628668">
    <property type="component" value="Unassembled WGS sequence"/>
</dbReference>